<proteinExistence type="inferred from homology"/>
<dbReference type="NCBIfam" id="NF009897">
    <property type="entry name" value="PRK13357.1"/>
    <property type="match status" value="1"/>
</dbReference>
<evidence type="ECO:0000256" key="5">
    <source>
        <dbReference type="ARBA" id="ARBA00022898"/>
    </source>
</evidence>
<gene>
    <name evidence="6" type="ORF">JRO89_XS07G0095200</name>
</gene>
<dbReference type="EMBL" id="JAFEMO010000007">
    <property type="protein sequence ID" value="KAH7567575.1"/>
    <property type="molecule type" value="Genomic_DNA"/>
</dbReference>
<dbReference type="PANTHER" id="PTHR42825:SF10">
    <property type="entry name" value="BRANCHED-CHAIN-AMINO-ACID AMINOTRANSFERASE"/>
    <property type="match status" value="1"/>
</dbReference>
<evidence type="ECO:0000313" key="7">
    <source>
        <dbReference type="Proteomes" id="UP000827721"/>
    </source>
</evidence>
<evidence type="ECO:0008006" key="8">
    <source>
        <dbReference type="Google" id="ProtNLM"/>
    </source>
</evidence>
<dbReference type="Gene3D" id="3.30.470.10">
    <property type="match status" value="1"/>
</dbReference>
<dbReference type="PANTHER" id="PTHR42825">
    <property type="entry name" value="AMINO ACID AMINOTRANSFERASE"/>
    <property type="match status" value="1"/>
</dbReference>
<evidence type="ECO:0000256" key="3">
    <source>
        <dbReference type="ARBA" id="ARBA00022576"/>
    </source>
</evidence>
<keyword evidence="5" id="KW-0663">Pyridoxal phosphate</keyword>
<protein>
    <recommendedName>
        <fullName evidence="8">Branched-chain-amino-acid transaminase</fullName>
    </recommendedName>
</protein>
<evidence type="ECO:0000256" key="2">
    <source>
        <dbReference type="ARBA" id="ARBA00009320"/>
    </source>
</evidence>
<dbReference type="NCBIfam" id="TIGR01123">
    <property type="entry name" value="ilvE_II"/>
    <property type="match status" value="1"/>
</dbReference>
<name>A0ABQ8HT71_9ROSI</name>
<dbReference type="Proteomes" id="UP000827721">
    <property type="component" value="Unassembled WGS sequence"/>
</dbReference>
<dbReference type="InterPro" id="IPR043131">
    <property type="entry name" value="BCAT-like_N"/>
</dbReference>
<dbReference type="InterPro" id="IPR043132">
    <property type="entry name" value="BCAT-like_C"/>
</dbReference>
<comment type="cofactor">
    <cofactor evidence="1">
        <name>pyridoxal 5'-phosphate</name>
        <dbReference type="ChEBI" id="CHEBI:597326"/>
    </cofactor>
</comment>
<dbReference type="Pfam" id="PF01063">
    <property type="entry name" value="Aminotran_4"/>
    <property type="match status" value="1"/>
</dbReference>
<dbReference type="InterPro" id="IPR005786">
    <property type="entry name" value="B_amino_transII"/>
</dbReference>
<keyword evidence="7" id="KW-1185">Reference proteome</keyword>
<dbReference type="Gene3D" id="3.20.10.10">
    <property type="entry name" value="D-amino Acid Aminotransferase, subunit A, domain 2"/>
    <property type="match status" value="1"/>
</dbReference>
<organism evidence="6 7">
    <name type="scientific">Xanthoceras sorbifolium</name>
    <dbReference type="NCBI Taxonomy" id="99658"/>
    <lineage>
        <taxon>Eukaryota</taxon>
        <taxon>Viridiplantae</taxon>
        <taxon>Streptophyta</taxon>
        <taxon>Embryophyta</taxon>
        <taxon>Tracheophyta</taxon>
        <taxon>Spermatophyta</taxon>
        <taxon>Magnoliopsida</taxon>
        <taxon>eudicotyledons</taxon>
        <taxon>Gunneridae</taxon>
        <taxon>Pentapetalae</taxon>
        <taxon>rosids</taxon>
        <taxon>malvids</taxon>
        <taxon>Sapindales</taxon>
        <taxon>Sapindaceae</taxon>
        <taxon>Xanthoceroideae</taxon>
        <taxon>Xanthoceras</taxon>
    </lineage>
</organism>
<accession>A0ABQ8HT71</accession>
<keyword evidence="4" id="KW-0808">Transferase</keyword>
<dbReference type="SUPFAM" id="SSF56752">
    <property type="entry name" value="D-aminoacid aminotransferase-like PLP-dependent enzymes"/>
    <property type="match status" value="1"/>
</dbReference>
<evidence type="ECO:0000256" key="4">
    <source>
        <dbReference type="ARBA" id="ARBA00022679"/>
    </source>
</evidence>
<keyword evidence="3" id="KW-0032">Aminotransferase</keyword>
<dbReference type="InterPro" id="IPR001544">
    <property type="entry name" value="Aminotrans_IV"/>
</dbReference>
<comment type="caution">
    <text evidence="6">The sequence shown here is derived from an EMBL/GenBank/DDBJ whole genome shotgun (WGS) entry which is preliminary data.</text>
</comment>
<evidence type="ECO:0000313" key="6">
    <source>
        <dbReference type="EMBL" id="KAH7567575.1"/>
    </source>
</evidence>
<dbReference type="InterPro" id="IPR033939">
    <property type="entry name" value="BCAT_family"/>
</dbReference>
<reference evidence="6 7" key="1">
    <citation type="submission" date="2021-02" db="EMBL/GenBank/DDBJ databases">
        <title>Plant Genome Project.</title>
        <authorList>
            <person name="Zhang R.-G."/>
        </authorList>
    </citation>
    <scope>NUCLEOTIDE SEQUENCE [LARGE SCALE GENOMIC DNA]</scope>
    <source>
        <tissue evidence="6">Leaves</tissue>
    </source>
</reference>
<dbReference type="PIRSF" id="PIRSF006468">
    <property type="entry name" value="BCAT1"/>
    <property type="match status" value="1"/>
</dbReference>
<evidence type="ECO:0000256" key="1">
    <source>
        <dbReference type="ARBA" id="ARBA00001933"/>
    </source>
</evidence>
<comment type="similarity">
    <text evidence="2">Belongs to the class-IV pyridoxal-phosphate-dependent aminotransferase family.</text>
</comment>
<dbReference type="InterPro" id="IPR036038">
    <property type="entry name" value="Aminotransferase-like"/>
</dbReference>
<sequence>MFHNKRRFGSSSLLGPVTSPHLATCNQAIPSDSYSETSELAGRSWDNLGFDPVPTDHMYIMKCSEEGHFSEGGLQPFQNIQLIPSACILNYGQAVIEDLKAYKKLDDSILLFRPEENGLRLTIGADRLCMPAPTVEQFVEAVKVTVLANRRWIPPADKGFLHIRPLLMESGAVLSLTPAPEFTFFIYVTPVENYFEEGLKPINLVVENELHHATPGGVGQVKAISNYAAILKAQVAAKANGFSDVLYLDSIHNRYLEQVSTANIFIVKDKTICTPVLRGTILPGIARKSIIDIACSQGFQVEERLVSVEELFDADEVFCSGDAVCLLPVGSITYLDKRVSYKERGLGAVSQQLYSALISIQMGLTEDKMGWTVVLK</sequence>
<dbReference type="CDD" id="cd01557">
    <property type="entry name" value="BCAT_beta_family"/>
    <property type="match status" value="1"/>
</dbReference>